<feature type="region of interest" description="Disordered" evidence="1">
    <location>
        <begin position="1"/>
        <end position="85"/>
    </location>
</feature>
<evidence type="ECO:0000313" key="2">
    <source>
        <dbReference type="EMBL" id="SMR58234.1"/>
    </source>
</evidence>
<dbReference type="EMBL" id="LT854261">
    <property type="protein sequence ID" value="SMR58234.1"/>
    <property type="molecule type" value="Genomic_DNA"/>
</dbReference>
<reference evidence="3" key="1">
    <citation type="submission" date="2017-05" db="EMBL/GenBank/DDBJ databases">
        <authorList>
            <person name="Song R."/>
            <person name="Chenine A.L."/>
            <person name="Ruprecht R.M."/>
        </authorList>
    </citation>
    <scope>NUCLEOTIDE SEQUENCE [LARGE SCALE GENOMIC DNA]</scope>
</reference>
<feature type="region of interest" description="Disordered" evidence="1">
    <location>
        <begin position="132"/>
        <end position="172"/>
    </location>
</feature>
<accession>A0A2H1GXE4</accession>
<organism evidence="2 3">
    <name type="scientific">Zymoseptoria tritici ST99CH_1E4</name>
    <dbReference type="NCBI Taxonomy" id="1276532"/>
    <lineage>
        <taxon>Eukaryota</taxon>
        <taxon>Fungi</taxon>
        <taxon>Dikarya</taxon>
        <taxon>Ascomycota</taxon>
        <taxon>Pezizomycotina</taxon>
        <taxon>Dothideomycetes</taxon>
        <taxon>Dothideomycetidae</taxon>
        <taxon>Mycosphaerellales</taxon>
        <taxon>Mycosphaerellaceae</taxon>
        <taxon>Zymoseptoria</taxon>
    </lineage>
</organism>
<evidence type="ECO:0000256" key="1">
    <source>
        <dbReference type="SAM" id="MobiDB-lite"/>
    </source>
</evidence>
<dbReference type="AlphaFoldDB" id="A0A2H1GXE4"/>
<dbReference type="Proteomes" id="UP000245764">
    <property type="component" value="Chromosome 9"/>
</dbReference>
<name>A0A2H1GXE4_ZYMTR</name>
<sequence>MADRRDESSADPSTPDGRDISQQAQQSEAVGRVDPSQQASRRRTNIAGNGGDSIFVTPGPEDLNLGSFNPRGMAGAARMGSDEADLSQRLEGQVNMQQARQAPFQAHISSHPQQPAAAEHTPHLTAGRPVQMQAAPAQAARRRQTHRQTRRGSAPIQQAPDQEPIVIPDDGDPPLVTFRFNGAVTTMPKTRVTRFVKAEGSKVFQSQAHHTLIDAHEAQFKDTALVISNPKTTKGYILQMYQSSWKSKLVRSCTAKRSYLHTVEGLKNQHAWDHERSSYQTTIVEPNVRILAQAERDLAKMDALIAFLRNN</sequence>
<protein>
    <submittedName>
        <fullName evidence="2">Uncharacterized protein</fullName>
    </submittedName>
</protein>
<proteinExistence type="predicted"/>
<gene>
    <name evidence="2" type="ORF">ZT1E4_G8969</name>
</gene>
<evidence type="ECO:0000313" key="3">
    <source>
        <dbReference type="Proteomes" id="UP000245764"/>
    </source>
</evidence>
<feature type="compositionally biased region" description="Basic residues" evidence="1">
    <location>
        <begin position="140"/>
        <end position="150"/>
    </location>
</feature>